<sequence>MNLTHKTYYLFLVLLIALPNIHLFGQDTFLDDFNPANYSGNDGTQNWNGDWVENDFGGTNPAGGRILINSNQLRFRNFDADLNLYILRDVDLSAYSAAVLTFDYNRSSGNESVGAFFLNTATGFYDLAVATPTGGAATGSLSFNIPAAYINASSSLLFFSNSGNWGGSETVFIDNVLITATGSTPEISINDLAVNEDAGTLDLTVTHSGGTTAGSFTIDYSTTNISTVAADFNGSTSGTITFTGTSLGTQTISIPILDDTIAEAAETFSVNLSNPSDGSVSITDSQGIGTINASDAISITIDNISVSEADGTATFTVTSSGGSLPGGYTIDFTTANNTATIADNDYTATGGSLTFSGSLGETETITVPILEDTDIEGTETYFVNLSNPSSGFVSITDNQGLGTIEDNDAGISINDVSVNENAGNITFTVTLTGSVSGGFNVEYATSNNTATAPSDYTATITPNPTLSFSGTDGETETITIPIIDDNIVEPNSENFLVTLSNPSVGSVTLSDAQGIGTITDDDDANISINDISVNEAAGTATFTVTHSGGGNISGGFTIEYATANNTAVSPGDFTGTGSPNPTLSFSGTSGETETIVVPIINDIDVEGTETYFINLISSSNSLVTITDNQGLGTIIDDEAPFIITDTVTDNTCSGIFVDSGSVTGQYSNNETITYTLCPDTPGSSIVLNFTSFDVEDGFDFLQVYEGTTTTTLIDTYDNGNIPTSIVSTDPSGCLTFIFDSDGSVTGNGWQATISCSSSSSFVTVNNVTVNENAGTATFTATHTGANVPGGFSVSYTTLDDTAYADSDFVNTTGTLNFSGTSGEVQTITVPIINNIFGENTETFFVNLSNSTSPLVGLINGVGTILDDGDAAVGDDVPLTIFEDFNGYYDYALTAGTLRTADEGVDPCSITTSSSNTLTTPILAGSTIERAYLTWGHSGLAADDVVTFQGQSVTADVVNTAFGFYYGMVSDVTSIVTSLPDPSTATYTFTDLAIDNSTTYCGSVVFGGWSLYIFYTNPTLPAVSINMYNGFDAQGGGTGAVVTSSYTLDGFFAIGSSGSKTSVLSWEGDPTRTGNEIISVTTGAGTTNLTGDGNNSPTLANVFNSTIYDDTASPVINDSSLFGFDLDTYDISSLIAQGETTATTNVQTAGDFVILNSVLLKVPSNLITGTVFEDINYPGGAGRDLATSSGVGIEGVLVELYDNTGTFVDSDITDANGDYNIGGMANGTYSLRVVNNTVNSTRGGGTACANCLPVQTFKSTFASSTLSPVTNEVGGANPANQDVAAGTLIGAQTVSTITIANEGAVDVDFGFNFNTIVNTNATGQGSLGQFVVNANNLDETGLDIETNSIFDPAAGEDVSIFMIPPTGDPLGRTADANFATGFFDINLPNANPLDIITDDATHIDGRTQTAYSGDTNAGTVGSGGTNVGVSATTLPNYNLPEIQVRRDGGEIIQLQASNLVIRNLSIYGGNLRGIRQDSGSGNLVTQNLLGVNALGVVGTVGVGSYQDDGIEISGGTVTVDGNYIASNTDFGISVNGGTSSIIQNNHITNNGFRACEYNVRIANGSGVIIRNNLIDGSAATGIFDNQGNVVISENTITTSGSNSGGGCTDLSGINLVQSNSSVTNNIITNNAGAGIIVSGGTTSGNLISQNSIFANGTVSDALGIDIANDGVTLNDAGDVDAGPNGSLNFPILQSVTISGTNLRIVGWSRPGATIEVFLTDINQGTATAGDNQLGLTQDYGEGQIYLGSGVEGGGSDSDTNVSLYNDADGSTDTTNRFNIIIPLSSAIPIGSLVTSTATLSNSTSEFGNGTIVGGATVITNRKITYRVNPN</sequence>
<dbReference type="InterPro" id="IPR003644">
    <property type="entry name" value="Calx_beta"/>
</dbReference>
<dbReference type="EMBL" id="BAAAGE010000001">
    <property type="protein sequence ID" value="GAA0718947.1"/>
    <property type="molecule type" value="Genomic_DNA"/>
</dbReference>
<dbReference type="PANTHER" id="PTHR11878">
    <property type="entry name" value="SODIUM/CALCIUM EXCHANGER"/>
    <property type="match status" value="1"/>
</dbReference>
<dbReference type="Gene3D" id="2.60.40.10">
    <property type="entry name" value="Immunoglobulins"/>
    <property type="match status" value="1"/>
</dbReference>
<dbReference type="SUPFAM" id="SSF141072">
    <property type="entry name" value="CalX-like"/>
    <property type="match status" value="5"/>
</dbReference>
<protein>
    <recommendedName>
        <fullName evidence="8">CUB domain-containing protein</fullName>
    </recommendedName>
</protein>
<keyword evidence="10" id="KW-1185">Reference proteome</keyword>
<proteinExistence type="predicted"/>
<keyword evidence="4" id="KW-0677">Repeat</keyword>
<dbReference type="InterPro" id="IPR033764">
    <property type="entry name" value="Sdr_B"/>
</dbReference>
<dbReference type="PANTHER" id="PTHR11878:SF65">
    <property type="entry name" value="NA_CA-EXCHANGE PROTEIN, ISOFORM G"/>
    <property type="match status" value="1"/>
</dbReference>
<dbReference type="InterPro" id="IPR011050">
    <property type="entry name" value="Pectin_lyase_fold/virulence"/>
</dbReference>
<dbReference type="InterPro" id="IPR013783">
    <property type="entry name" value="Ig-like_fold"/>
</dbReference>
<dbReference type="SUPFAM" id="SSF49478">
    <property type="entry name" value="Cna protein B-type domain"/>
    <property type="match status" value="1"/>
</dbReference>
<evidence type="ECO:0000256" key="1">
    <source>
        <dbReference type="ARBA" id="ARBA00004613"/>
    </source>
</evidence>
<dbReference type="InterPro" id="IPR039448">
    <property type="entry name" value="Beta_helix"/>
</dbReference>
<evidence type="ECO:0000256" key="5">
    <source>
        <dbReference type="ARBA" id="ARBA00022837"/>
    </source>
</evidence>
<dbReference type="RefSeq" id="WP_343911955.1">
    <property type="nucleotide sequence ID" value="NZ_BAAAGE010000001.1"/>
</dbReference>
<organism evidence="9 10">
    <name type="scientific">Aquimarina litoralis</name>
    <dbReference type="NCBI Taxonomy" id="584605"/>
    <lineage>
        <taxon>Bacteria</taxon>
        <taxon>Pseudomonadati</taxon>
        <taxon>Bacteroidota</taxon>
        <taxon>Flavobacteriia</taxon>
        <taxon>Flavobacteriales</taxon>
        <taxon>Flavobacteriaceae</taxon>
        <taxon>Aquimarina</taxon>
    </lineage>
</organism>
<evidence type="ECO:0000256" key="2">
    <source>
        <dbReference type="ARBA" id="ARBA00022525"/>
    </source>
</evidence>
<keyword evidence="5" id="KW-0106">Calcium</keyword>
<dbReference type="Pfam" id="PF17210">
    <property type="entry name" value="SdrD_B"/>
    <property type="match status" value="1"/>
</dbReference>
<evidence type="ECO:0000313" key="10">
    <source>
        <dbReference type="Proteomes" id="UP001501758"/>
    </source>
</evidence>
<dbReference type="PROSITE" id="PS01180">
    <property type="entry name" value="CUB"/>
    <property type="match status" value="1"/>
</dbReference>
<dbReference type="InterPro" id="IPR051171">
    <property type="entry name" value="CaCA"/>
</dbReference>
<dbReference type="Pfam" id="PF00431">
    <property type="entry name" value="CUB"/>
    <property type="match status" value="1"/>
</dbReference>
<dbReference type="SUPFAM" id="SSF51126">
    <property type="entry name" value="Pectin lyase-like"/>
    <property type="match status" value="1"/>
</dbReference>
<evidence type="ECO:0000256" key="7">
    <source>
        <dbReference type="ARBA" id="ARBA00023157"/>
    </source>
</evidence>
<dbReference type="SMART" id="SM00710">
    <property type="entry name" value="PbH1"/>
    <property type="match status" value="12"/>
</dbReference>
<evidence type="ECO:0000256" key="4">
    <source>
        <dbReference type="ARBA" id="ARBA00022737"/>
    </source>
</evidence>
<keyword evidence="6" id="KW-0813">Transport</keyword>
<dbReference type="Proteomes" id="UP001501758">
    <property type="component" value="Unassembled WGS sequence"/>
</dbReference>
<keyword evidence="2" id="KW-0964">Secreted</keyword>
<evidence type="ECO:0000256" key="3">
    <source>
        <dbReference type="ARBA" id="ARBA00022729"/>
    </source>
</evidence>
<evidence type="ECO:0000256" key="6">
    <source>
        <dbReference type="ARBA" id="ARBA00023065"/>
    </source>
</evidence>
<name>A0ABP3TZ70_9FLAO</name>
<dbReference type="Pfam" id="PF13229">
    <property type="entry name" value="Beta_helix"/>
    <property type="match status" value="1"/>
</dbReference>
<comment type="caution">
    <text evidence="9">The sequence shown here is derived from an EMBL/GenBank/DDBJ whole genome shotgun (WGS) entry which is preliminary data.</text>
</comment>
<dbReference type="SMART" id="SM00042">
    <property type="entry name" value="CUB"/>
    <property type="match status" value="1"/>
</dbReference>
<evidence type="ECO:0000313" key="9">
    <source>
        <dbReference type="EMBL" id="GAA0718947.1"/>
    </source>
</evidence>
<dbReference type="Gene3D" id="2.60.40.2030">
    <property type="match status" value="5"/>
</dbReference>
<keyword evidence="3" id="KW-0732">Signal</keyword>
<evidence type="ECO:0000259" key="8">
    <source>
        <dbReference type="PROSITE" id="PS01180"/>
    </source>
</evidence>
<comment type="subcellular location">
    <subcellularLocation>
        <location evidence="1">Secreted</location>
    </subcellularLocation>
</comment>
<dbReference type="Pfam" id="PF03160">
    <property type="entry name" value="Calx-beta"/>
    <property type="match status" value="5"/>
</dbReference>
<dbReference type="CDD" id="cd00041">
    <property type="entry name" value="CUB"/>
    <property type="match status" value="1"/>
</dbReference>
<keyword evidence="7" id="KW-1015">Disulfide bond</keyword>
<feature type="domain" description="CUB" evidence="8">
    <location>
        <begin position="652"/>
        <end position="756"/>
    </location>
</feature>
<dbReference type="Gene3D" id="2.60.120.290">
    <property type="entry name" value="Spermadhesin, CUB domain"/>
    <property type="match status" value="1"/>
</dbReference>
<dbReference type="InterPro" id="IPR000859">
    <property type="entry name" value="CUB_dom"/>
</dbReference>
<keyword evidence="6" id="KW-0406">Ion transport</keyword>
<dbReference type="SMART" id="SM00237">
    <property type="entry name" value="Calx_beta"/>
    <property type="match status" value="5"/>
</dbReference>
<gene>
    <name evidence="9" type="ORF">GCM10009430_17680</name>
</gene>
<dbReference type="Gene3D" id="2.160.20.10">
    <property type="entry name" value="Single-stranded right-handed beta-helix, Pectin lyase-like"/>
    <property type="match status" value="2"/>
</dbReference>
<dbReference type="InterPro" id="IPR038081">
    <property type="entry name" value="CalX-like_sf"/>
</dbReference>
<dbReference type="InterPro" id="IPR006626">
    <property type="entry name" value="PbH1"/>
</dbReference>
<accession>A0ABP3TZ70</accession>
<reference evidence="10" key="1">
    <citation type="journal article" date="2019" name="Int. J. Syst. Evol. Microbiol.">
        <title>The Global Catalogue of Microorganisms (GCM) 10K type strain sequencing project: providing services to taxonomists for standard genome sequencing and annotation.</title>
        <authorList>
            <consortium name="The Broad Institute Genomics Platform"/>
            <consortium name="The Broad Institute Genome Sequencing Center for Infectious Disease"/>
            <person name="Wu L."/>
            <person name="Ma J."/>
        </authorList>
    </citation>
    <scope>NUCLEOTIDE SEQUENCE [LARGE SCALE GENOMIC DNA]</scope>
    <source>
        <strain evidence="10">JCM 15974</strain>
    </source>
</reference>
<dbReference type="SUPFAM" id="SSF49854">
    <property type="entry name" value="Spermadhesin, CUB domain"/>
    <property type="match status" value="1"/>
</dbReference>
<dbReference type="InterPro" id="IPR012334">
    <property type="entry name" value="Pectin_lyas_fold"/>
</dbReference>
<dbReference type="InterPro" id="IPR035914">
    <property type="entry name" value="Sperma_CUB_dom_sf"/>
</dbReference>